<comment type="cofactor">
    <cofactor evidence="1">
        <name>pyrroloquinoline quinone</name>
        <dbReference type="ChEBI" id="CHEBI:58442"/>
    </cofactor>
</comment>
<keyword evidence="4" id="KW-0812">Transmembrane</keyword>
<feature type="transmembrane region" description="Helical" evidence="4">
    <location>
        <begin position="61"/>
        <end position="78"/>
    </location>
</feature>
<evidence type="ECO:0000313" key="7">
    <source>
        <dbReference type="Proteomes" id="UP000594059"/>
    </source>
</evidence>
<proteinExistence type="inferred from homology"/>
<dbReference type="PANTHER" id="PTHR32303">
    <property type="entry name" value="QUINOPROTEIN ALCOHOL DEHYDROGENASE (CYTOCHROME C)"/>
    <property type="match status" value="1"/>
</dbReference>
<dbReference type="InterPro" id="IPR002372">
    <property type="entry name" value="PQQ_rpt_dom"/>
</dbReference>
<dbReference type="GO" id="GO:0048038">
    <property type="term" value="F:quinone binding"/>
    <property type="evidence" value="ECO:0007669"/>
    <property type="project" value="InterPro"/>
</dbReference>
<evidence type="ECO:0000313" key="6">
    <source>
        <dbReference type="EMBL" id="QOW19722.1"/>
    </source>
</evidence>
<keyword evidence="4" id="KW-0472">Membrane</keyword>
<organism evidence="6 7">
    <name type="scientific">Novilysobacter ciconiae</name>
    <dbReference type="NCBI Taxonomy" id="2781022"/>
    <lineage>
        <taxon>Bacteria</taxon>
        <taxon>Pseudomonadati</taxon>
        <taxon>Pseudomonadota</taxon>
        <taxon>Gammaproteobacteria</taxon>
        <taxon>Lysobacterales</taxon>
        <taxon>Lysobacteraceae</taxon>
        <taxon>Novilysobacter</taxon>
    </lineage>
</organism>
<name>A0A7S6UG80_9GAMM</name>
<dbReference type="AlphaFoldDB" id="A0A7S6UG80"/>
<dbReference type="Gene3D" id="2.140.10.10">
    <property type="entry name" value="Quinoprotein alcohol dehydrogenase-like superfamily"/>
    <property type="match status" value="1"/>
</dbReference>
<reference evidence="6 7" key="1">
    <citation type="submission" date="2020-10" db="EMBL/GenBank/DDBJ databases">
        <title>complete genome sequencing of Lysobacter sp. H21R20.</title>
        <authorList>
            <person name="Bae J.-W."/>
            <person name="Lee S.-Y."/>
        </authorList>
    </citation>
    <scope>NUCLEOTIDE SEQUENCE [LARGE SCALE GENOMIC DNA]</scope>
    <source>
        <strain evidence="6 7">H21R20</strain>
    </source>
</reference>
<gene>
    <name evidence="6" type="ORF">INQ41_01165</name>
</gene>
<dbReference type="Proteomes" id="UP000594059">
    <property type="component" value="Chromosome"/>
</dbReference>
<keyword evidence="3" id="KW-0560">Oxidoreductase</keyword>
<dbReference type="GO" id="GO:0016020">
    <property type="term" value="C:membrane"/>
    <property type="evidence" value="ECO:0007669"/>
    <property type="project" value="InterPro"/>
</dbReference>
<keyword evidence="7" id="KW-1185">Reference proteome</keyword>
<accession>A0A7S6UG80</accession>
<dbReference type="SUPFAM" id="SSF50998">
    <property type="entry name" value="Quinoprotein alcohol dehydrogenase-like"/>
    <property type="match status" value="1"/>
</dbReference>
<keyword evidence="4" id="KW-1133">Transmembrane helix</keyword>
<dbReference type="SMART" id="SM00564">
    <property type="entry name" value="PQQ"/>
    <property type="match status" value="5"/>
</dbReference>
<dbReference type="InterPro" id="IPR017511">
    <property type="entry name" value="PQQ_mDH"/>
</dbReference>
<sequence>MTHRRRSIAPPLTGALLLVMALLMGVGGAQLIALGGSWYYALAALGLAASGVGLVLRRRWALWIYAAVLAASLAWSLWEAGLDWWPLAARLGVLFVIGIWLLTPWLRRGLHAAGEPAAGARHDAAGHPAISARGSLALTVAMALVAILSVASWFSDPHAIKGTVPMAAGSTGVDPSGVPPGEWHAYGRTGYGQRYSPLTQITPANAGQLEVAWTYHTGDVRGLSGDPEETTFEVTPLKIGNRLFLCTPHQSIIALDATTGEEVWRLDPKIQGELALQHLTCRGLSYHNDASASAAASASIAGEGTINATTATVPATTPAAQQTPSGAPIAAIDLPITAECPSRLFMPTADGRLIAINPDDGKVCADFGGGDGQIDLWANMPYVNPGSYYSTSPVVVTASLVIVAGTVLDNVSTTEASGVIRAFDVHTGALVWNWDSANPEQTAPIAADGLYTPNSPNSWAPSSVDEALGMVYVPMGNQPPDQWGGNRSADVERYSSAVVALDLATGRERWVFQTVHHDLWDYDVPAQPSLIDLTVRGQRIPALVQPTKQGEVFVLDRRTGEPILPVTETAVPQGAAAGDHTAPTQPVSALSYDPPPLRGRDMWGATLFDQLACRIDLRKLRYEGRYTPPSTQGTLVYPGNFGVFNWGGVAVDPERQITFTTPTRLAFVSRLVPRENATELYVNDGKVPPGSEALPALNENFGAPFAISLTPFVSRLGLPCQAPPWGFVAVSDLTTGKRIWQHRNGTVRDSSPLPLPFRMGVPNLGGPIMTAGGVAFLSSTLDYYMRAYDVSTGAQLWQSRLPAGGQATPMSYLGEDGRQYVVVAAGGHGSLGTKTGDAVIAYALPATSE</sequence>
<protein>
    <submittedName>
        <fullName evidence="6">Glucose/quinate/shikimate family membrane-bound PQQ-dependent dehydrogenase</fullName>
    </submittedName>
</protein>
<evidence type="ECO:0000256" key="4">
    <source>
        <dbReference type="SAM" id="Phobius"/>
    </source>
</evidence>
<feature type="transmembrane region" description="Helical" evidence="4">
    <location>
        <begin position="84"/>
        <end position="102"/>
    </location>
</feature>
<comment type="similarity">
    <text evidence="2">Belongs to the bacterial PQQ dehydrogenase family.</text>
</comment>
<dbReference type="GO" id="GO:0008876">
    <property type="term" value="F:quinoprotein glucose dehydrogenase activity"/>
    <property type="evidence" value="ECO:0007669"/>
    <property type="project" value="TreeGrafter"/>
</dbReference>
<feature type="transmembrane region" description="Helical" evidence="4">
    <location>
        <begin position="38"/>
        <end position="56"/>
    </location>
</feature>
<dbReference type="CDD" id="cd10280">
    <property type="entry name" value="PQQ_mGDH"/>
    <property type="match status" value="1"/>
</dbReference>
<evidence type="ECO:0000256" key="1">
    <source>
        <dbReference type="ARBA" id="ARBA00001931"/>
    </source>
</evidence>
<dbReference type="NCBIfam" id="TIGR03074">
    <property type="entry name" value="PQQ_membr_DH"/>
    <property type="match status" value="1"/>
</dbReference>
<evidence type="ECO:0000256" key="3">
    <source>
        <dbReference type="ARBA" id="ARBA00023002"/>
    </source>
</evidence>
<dbReference type="EMBL" id="CP063656">
    <property type="protein sequence ID" value="QOW19722.1"/>
    <property type="molecule type" value="Genomic_DNA"/>
</dbReference>
<evidence type="ECO:0000256" key="2">
    <source>
        <dbReference type="ARBA" id="ARBA00008156"/>
    </source>
</evidence>
<dbReference type="InterPro" id="IPR011047">
    <property type="entry name" value="Quinoprotein_ADH-like_sf"/>
</dbReference>
<dbReference type="RefSeq" id="WP_193985506.1">
    <property type="nucleotide sequence ID" value="NZ_CP063656.1"/>
</dbReference>
<dbReference type="InterPro" id="IPR018391">
    <property type="entry name" value="PQQ_b-propeller_rpt"/>
</dbReference>
<evidence type="ECO:0000259" key="5">
    <source>
        <dbReference type="Pfam" id="PF01011"/>
    </source>
</evidence>
<dbReference type="Pfam" id="PF01011">
    <property type="entry name" value="PQQ"/>
    <property type="match status" value="1"/>
</dbReference>
<feature type="transmembrane region" description="Helical" evidence="4">
    <location>
        <begin position="136"/>
        <end position="154"/>
    </location>
</feature>
<dbReference type="PANTHER" id="PTHR32303:SF4">
    <property type="entry name" value="QUINOPROTEIN GLUCOSE DEHYDROGENASE"/>
    <property type="match status" value="1"/>
</dbReference>
<dbReference type="KEGG" id="lcic:INQ41_01165"/>
<feature type="domain" description="Pyrrolo-quinoline quinone repeat" evidence="5">
    <location>
        <begin position="183"/>
        <end position="821"/>
    </location>
</feature>